<dbReference type="PANTHER" id="PTHR31851">
    <property type="entry name" value="FE(2+)/MN(2+) TRANSPORTER PCL1"/>
    <property type="match status" value="1"/>
</dbReference>
<dbReference type="HOGENOM" id="CLU_038957_2_0_5"/>
<dbReference type="EMBL" id="AAMO01000004">
    <property type="protein sequence ID" value="EAQ03558.1"/>
    <property type="molecule type" value="Genomic_DNA"/>
</dbReference>
<dbReference type="eggNOG" id="COG1814">
    <property type="taxonomic scope" value="Bacteria"/>
</dbReference>
<dbReference type="InterPro" id="IPR008217">
    <property type="entry name" value="Ccc1_fam"/>
</dbReference>
<keyword evidence="3 5" id="KW-1133">Transmembrane helix</keyword>
<keyword evidence="4 5" id="KW-0472">Membrane</keyword>
<dbReference type="STRING" id="252305.OB2597_03022"/>
<feature type="transmembrane region" description="Helical" evidence="5">
    <location>
        <begin position="180"/>
        <end position="203"/>
    </location>
</feature>
<dbReference type="Proteomes" id="UP000004318">
    <property type="component" value="Unassembled WGS sequence"/>
</dbReference>
<protein>
    <recommendedName>
        <fullName evidence="8">GMP synthase</fullName>
    </recommendedName>
</protein>
<evidence type="ECO:0000256" key="4">
    <source>
        <dbReference type="ARBA" id="ARBA00023136"/>
    </source>
</evidence>
<dbReference type="Pfam" id="PF01988">
    <property type="entry name" value="VIT1"/>
    <property type="match status" value="1"/>
</dbReference>
<keyword evidence="7" id="KW-1185">Reference proteome</keyword>
<organism evidence="6 7">
    <name type="scientific">Pseudooceanicola batsensis (strain ATCC BAA-863 / DSM 15984 / KCTC 12145 / HTCC2597)</name>
    <name type="common">Oceanicola batsensis</name>
    <dbReference type="NCBI Taxonomy" id="252305"/>
    <lineage>
        <taxon>Bacteria</taxon>
        <taxon>Pseudomonadati</taxon>
        <taxon>Pseudomonadota</taxon>
        <taxon>Alphaproteobacteria</taxon>
        <taxon>Rhodobacterales</taxon>
        <taxon>Paracoccaceae</taxon>
        <taxon>Pseudooceanicola</taxon>
    </lineage>
</organism>
<evidence type="ECO:0000313" key="6">
    <source>
        <dbReference type="EMBL" id="EAQ03558.1"/>
    </source>
</evidence>
<gene>
    <name evidence="6" type="ORF">OB2597_03022</name>
</gene>
<dbReference type="GO" id="GO:0012505">
    <property type="term" value="C:endomembrane system"/>
    <property type="evidence" value="ECO:0007669"/>
    <property type="project" value="UniProtKB-SubCell"/>
</dbReference>
<evidence type="ECO:0008006" key="8">
    <source>
        <dbReference type="Google" id="ProtNLM"/>
    </source>
</evidence>
<sequence length="263" mass="28609">MLALPVRFLHVLVQRPPEGRMSIDWTQHRRKAHGLGRVQEFLKQIVYGGNDGIVTTFAIVAGFAGAQAEGVQQIGGLAVLVFGLANLFADGVSMGLGEFLSGRAGNDLFHTRRRMELREIAENPDQERAELFTILCQRGLPPGEADKVTDILLRHPEMMADLMMTYEFGMHDPAEDDPAVNGLFTFGSFITFGAIPLVPYFLLEPSSSTFRLSVMATFTALIALGVLRWSATRERMGRAVGETVLLGAICAAVAFAVGWLVGG</sequence>
<evidence type="ECO:0000256" key="2">
    <source>
        <dbReference type="ARBA" id="ARBA00022692"/>
    </source>
</evidence>
<accession>A3TXJ8</accession>
<feature type="transmembrane region" description="Helical" evidence="5">
    <location>
        <begin position="239"/>
        <end position="261"/>
    </location>
</feature>
<comment type="subcellular location">
    <subcellularLocation>
        <location evidence="1">Endomembrane system</location>
        <topology evidence="1">Multi-pass membrane protein</topology>
    </subcellularLocation>
</comment>
<name>A3TXJ8_PSEBH</name>
<reference evidence="6 7" key="1">
    <citation type="journal article" date="2010" name="J. Bacteriol.">
        <title>Genome sequences of Oceanicola granulosus HTCC2516(T) and Oceanicola batsensis HTCC2597(TDelta).</title>
        <authorList>
            <person name="Thrash J.C."/>
            <person name="Cho J.C."/>
            <person name="Vergin K.L."/>
            <person name="Giovannoni S.J."/>
        </authorList>
    </citation>
    <scope>NUCLEOTIDE SEQUENCE [LARGE SCALE GENOMIC DNA]</scope>
    <source>
        <strain evidence="7">ATCC BAA-863 / DSM 15984 / KCTC 12145 / HTCC2597</strain>
    </source>
</reference>
<dbReference type="GO" id="GO:0030026">
    <property type="term" value="P:intracellular manganese ion homeostasis"/>
    <property type="evidence" value="ECO:0007669"/>
    <property type="project" value="InterPro"/>
</dbReference>
<evidence type="ECO:0000256" key="5">
    <source>
        <dbReference type="SAM" id="Phobius"/>
    </source>
</evidence>
<evidence type="ECO:0000256" key="3">
    <source>
        <dbReference type="ARBA" id="ARBA00022989"/>
    </source>
</evidence>
<keyword evidence="2 5" id="KW-0812">Transmembrane</keyword>
<dbReference type="AlphaFoldDB" id="A3TXJ8"/>
<comment type="caution">
    <text evidence="6">The sequence shown here is derived from an EMBL/GenBank/DDBJ whole genome shotgun (WGS) entry which is preliminary data.</text>
</comment>
<evidence type="ECO:0000256" key="1">
    <source>
        <dbReference type="ARBA" id="ARBA00004127"/>
    </source>
</evidence>
<feature type="transmembrane region" description="Helical" evidence="5">
    <location>
        <begin position="209"/>
        <end position="227"/>
    </location>
</feature>
<proteinExistence type="predicted"/>
<evidence type="ECO:0000313" key="7">
    <source>
        <dbReference type="Proteomes" id="UP000004318"/>
    </source>
</evidence>
<dbReference type="GO" id="GO:0005384">
    <property type="term" value="F:manganese ion transmembrane transporter activity"/>
    <property type="evidence" value="ECO:0007669"/>
    <property type="project" value="InterPro"/>
</dbReference>